<dbReference type="PROSITE" id="PS00671">
    <property type="entry name" value="D_2_HYDROXYACID_DH_3"/>
    <property type="match status" value="1"/>
</dbReference>
<dbReference type="EMBL" id="QSHQ01000005">
    <property type="protein sequence ID" value="RHC32471.1"/>
    <property type="molecule type" value="Genomic_DNA"/>
</dbReference>
<gene>
    <name evidence="7" type="primary">hprA</name>
    <name evidence="7" type="ORF">AA415_00292</name>
    <name evidence="9" type="ORF">DW853_04415</name>
    <name evidence="8" type="ORF">DWV41_11395</name>
    <name evidence="10" type="ORF">DWZ78_07295</name>
</gene>
<evidence type="ECO:0000313" key="11">
    <source>
        <dbReference type="Proteomes" id="UP000056419"/>
    </source>
</evidence>
<dbReference type="Pfam" id="PF02826">
    <property type="entry name" value="2-Hacid_dh_C"/>
    <property type="match status" value="1"/>
</dbReference>
<dbReference type="AlphaFoldDB" id="A0A108TDF0"/>
<accession>A0A108TDF0</accession>
<proteinExistence type="inferred from homology"/>
<evidence type="ECO:0000313" key="12">
    <source>
        <dbReference type="Proteomes" id="UP000284604"/>
    </source>
</evidence>
<dbReference type="GO" id="GO:0008465">
    <property type="term" value="F:hydroxypyruvate reductase (NADH) activity"/>
    <property type="evidence" value="ECO:0007669"/>
    <property type="project" value="UniProtKB-EC"/>
</dbReference>
<sequence length="318" mass="34683">MKIVVLDGYAANPGDLSWDELKSLGECTVYDRTAPAEVLERAAGADILLTNKVVLDATTIAALPQLKYIGVLATGYNIIDTAAAKERGITVTNIPAYSTPSVAQMVFAHILNITQRVQHYTDEIHKGRWTNSPDFCFWDTPLIELSGKKIGIIGLGQTGYNTARIAIGFGMEVHAYTSKSPFQLPPEIKKTELDELFANCDIISLHCPLTDSTRELVNAARLKQMKPNAILINTGRGPLVNEQDLADALNNGTIFAAGLDVLSQEPPRADNPLLTARNCYITPHIAWASAAARERLMQIMLDNIKAFLDGKPINSVIK</sequence>
<evidence type="ECO:0000259" key="5">
    <source>
        <dbReference type="Pfam" id="PF00389"/>
    </source>
</evidence>
<dbReference type="InterPro" id="IPR006139">
    <property type="entry name" value="D-isomer_2_OHA_DH_cat_dom"/>
</dbReference>
<dbReference type="InterPro" id="IPR029753">
    <property type="entry name" value="D-isomer_DH_CS"/>
</dbReference>
<evidence type="ECO:0000313" key="8">
    <source>
        <dbReference type="EMBL" id="RGW96295.1"/>
    </source>
</evidence>
<evidence type="ECO:0000313" key="13">
    <source>
        <dbReference type="Proteomes" id="UP000284777"/>
    </source>
</evidence>
<dbReference type="Proteomes" id="UP000284777">
    <property type="component" value="Unassembled WGS sequence"/>
</dbReference>
<evidence type="ECO:0000313" key="7">
    <source>
        <dbReference type="EMBL" id="KWR57751.1"/>
    </source>
</evidence>
<reference evidence="12 13" key="3">
    <citation type="submission" date="2018-08" db="EMBL/GenBank/DDBJ databases">
        <title>A genome reference for cultivated species of the human gut microbiota.</title>
        <authorList>
            <person name="Zou Y."/>
            <person name="Xue W."/>
            <person name="Luo G."/>
        </authorList>
    </citation>
    <scope>NUCLEOTIDE SEQUENCE [LARGE SCALE GENOMIC DNA]</scope>
    <source>
        <strain evidence="8 13">AF05-4</strain>
        <strain evidence="10 12">AF35-20</strain>
        <strain evidence="9 14">AM36-9BH</strain>
    </source>
</reference>
<dbReference type="Pfam" id="PF00389">
    <property type="entry name" value="2-Hacid_dh"/>
    <property type="match status" value="1"/>
</dbReference>
<dbReference type="EMBL" id="QSBD01000017">
    <property type="protein sequence ID" value="RGW96295.1"/>
    <property type="molecule type" value="Genomic_DNA"/>
</dbReference>
<dbReference type="InterPro" id="IPR006140">
    <property type="entry name" value="D-isomer_DH_NAD-bd"/>
</dbReference>
<dbReference type="Proteomes" id="UP000284604">
    <property type="component" value="Unassembled WGS sequence"/>
</dbReference>
<dbReference type="STRING" id="46506.AA415_00292"/>
<dbReference type="CDD" id="cd12162">
    <property type="entry name" value="2-Hacid_dh_4"/>
    <property type="match status" value="1"/>
</dbReference>
<dbReference type="EMBL" id="QRPN01000005">
    <property type="protein sequence ID" value="RHM19722.1"/>
    <property type="molecule type" value="Genomic_DNA"/>
</dbReference>
<organism evidence="7 11">
    <name type="scientific">Bacteroides stercoris</name>
    <dbReference type="NCBI Taxonomy" id="46506"/>
    <lineage>
        <taxon>Bacteria</taxon>
        <taxon>Pseudomonadati</taxon>
        <taxon>Bacteroidota</taxon>
        <taxon>Bacteroidia</taxon>
        <taxon>Bacteroidales</taxon>
        <taxon>Bacteroidaceae</taxon>
        <taxon>Bacteroides</taxon>
    </lineage>
</organism>
<dbReference type="PATRIC" id="fig|46506.5.peg.311"/>
<evidence type="ECO:0000313" key="14">
    <source>
        <dbReference type="Proteomes" id="UP000285305"/>
    </source>
</evidence>
<evidence type="ECO:0000256" key="3">
    <source>
        <dbReference type="ARBA" id="ARBA00023027"/>
    </source>
</evidence>
<keyword evidence="11" id="KW-1185">Reference proteome</keyword>
<evidence type="ECO:0000259" key="6">
    <source>
        <dbReference type="Pfam" id="PF02826"/>
    </source>
</evidence>
<dbReference type="Gene3D" id="3.40.50.720">
    <property type="entry name" value="NAD(P)-binding Rossmann-like Domain"/>
    <property type="match status" value="2"/>
</dbReference>
<feature type="domain" description="D-isomer specific 2-hydroxyacid dehydrogenase NAD-binding" evidence="6">
    <location>
        <begin position="107"/>
        <end position="286"/>
    </location>
</feature>
<name>A0A108TDF0_BACSE</name>
<dbReference type="Proteomes" id="UP000056419">
    <property type="component" value="Unassembled WGS sequence"/>
</dbReference>
<evidence type="ECO:0000256" key="1">
    <source>
        <dbReference type="ARBA" id="ARBA00005854"/>
    </source>
</evidence>
<dbReference type="FunFam" id="3.40.50.720:FF:000203">
    <property type="entry name" value="D-3-phosphoglycerate dehydrogenase (SerA)"/>
    <property type="match status" value="1"/>
</dbReference>
<dbReference type="Proteomes" id="UP000285305">
    <property type="component" value="Unassembled WGS sequence"/>
</dbReference>
<evidence type="ECO:0000313" key="10">
    <source>
        <dbReference type="EMBL" id="RHM19722.1"/>
    </source>
</evidence>
<evidence type="ECO:0000256" key="2">
    <source>
        <dbReference type="ARBA" id="ARBA00023002"/>
    </source>
</evidence>
<evidence type="ECO:0000313" key="9">
    <source>
        <dbReference type="EMBL" id="RHC32471.1"/>
    </source>
</evidence>
<comment type="similarity">
    <text evidence="1 4">Belongs to the D-isomer specific 2-hydroxyacid dehydrogenase family.</text>
</comment>
<evidence type="ECO:0000256" key="4">
    <source>
        <dbReference type="RuleBase" id="RU003719"/>
    </source>
</evidence>
<feature type="domain" description="D-isomer specific 2-hydroxyacid dehydrogenase catalytic" evidence="5">
    <location>
        <begin position="19"/>
        <end position="317"/>
    </location>
</feature>
<dbReference type="RefSeq" id="WP_060385035.1">
    <property type="nucleotide sequence ID" value="NZ_BAABYC010000001.1"/>
</dbReference>
<dbReference type="PANTHER" id="PTHR43761">
    <property type="entry name" value="D-ISOMER SPECIFIC 2-HYDROXYACID DEHYDROGENASE FAMILY PROTEIN (AFU_ORTHOLOGUE AFUA_1G13630)"/>
    <property type="match status" value="1"/>
</dbReference>
<dbReference type="InterPro" id="IPR036291">
    <property type="entry name" value="NAD(P)-bd_dom_sf"/>
</dbReference>
<comment type="caution">
    <text evidence="7">The sequence shown here is derived from an EMBL/GenBank/DDBJ whole genome shotgun (WGS) entry which is preliminary data.</text>
</comment>
<dbReference type="InterPro" id="IPR050418">
    <property type="entry name" value="D-iso_2-hydroxyacid_DH_PdxB"/>
</dbReference>
<dbReference type="PROSITE" id="PS00670">
    <property type="entry name" value="D_2_HYDROXYACID_DH_2"/>
    <property type="match status" value="1"/>
</dbReference>
<keyword evidence="3" id="KW-0520">NAD</keyword>
<dbReference type="SUPFAM" id="SSF52283">
    <property type="entry name" value="Formate/glycerate dehydrogenase catalytic domain-like"/>
    <property type="match status" value="1"/>
</dbReference>
<dbReference type="PANTHER" id="PTHR43761:SF1">
    <property type="entry name" value="D-ISOMER SPECIFIC 2-HYDROXYACID DEHYDROGENASE CATALYTIC DOMAIN-CONTAINING PROTEIN-RELATED"/>
    <property type="match status" value="1"/>
</dbReference>
<reference evidence="7" key="2">
    <citation type="submission" date="2016-01" db="EMBL/GenBank/DDBJ databases">
        <authorList>
            <person name="McClelland M."/>
            <person name="Jain A."/>
            <person name="Saraogi P."/>
            <person name="Mendelson R."/>
            <person name="Westerman R."/>
            <person name="SanMiguel P."/>
            <person name="Csonka L."/>
        </authorList>
    </citation>
    <scope>NUCLEOTIDE SEQUENCE</scope>
    <source>
        <strain evidence="7">CL09T03C01</strain>
    </source>
</reference>
<protein>
    <submittedName>
        <fullName evidence="8">D-2-hydroxyacid dehydrogenase</fullName>
    </submittedName>
    <submittedName>
        <fullName evidence="7">Glycerate dehydrogenase</fullName>
        <ecNumber evidence="7">1.1.1.29</ecNumber>
    </submittedName>
</protein>
<dbReference type="SUPFAM" id="SSF51735">
    <property type="entry name" value="NAD(P)-binding Rossmann-fold domains"/>
    <property type="match status" value="1"/>
</dbReference>
<keyword evidence="2 4" id="KW-0560">Oxidoreductase</keyword>
<reference evidence="7 11" key="1">
    <citation type="journal article" date="2016" name="BMC Genomics">
        <title>Type VI secretion systems of human gut Bacteroidales segregate into three genetic architectures, two of which are contained on mobile genetic elements.</title>
        <authorList>
            <person name="Coyne M.J."/>
            <person name="Roelofs K.G."/>
            <person name="Comstock L.E."/>
        </authorList>
    </citation>
    <scope>NUCLEOTIDE SEQUENCE [LARGE SCALE GENOMIC DNA]</scope>
    <source>
        <strain evidence="7 11">CL09T03C01</strain>
    </source>
</reference>
<dbReference type="EMBL" id="LRGC01000001">
    <property type="protein sequence ID" value="KWR57751.1"/>
    <property type="molecule type" value="Genomic_DNA"/>
</dbReference>
<dbReference type="EC" id="1.1.1.29" evidence="7"/>
<dbReference type="GO" id="GO:0051287">
    <property type="term" value="F:NAD binding"/>
    <property type="evidence" value="ECO:0007669"/>
    <property type="project" value="InterPro"/>
</dbReference>